<name>A0A7W9FMN1_9HYPH</name>
<proteinExistence type="predicted"/>
<dbReference type="Proteomes" id="UP000523821">
    <property type="component" value="Unassembled WGS sequence"/>
</dbReference>
<dbReference type="RefSeq" id="WP_183856401.1">
    <property type="nucleotide sequence ID" value="NZ_JACHOO010000005.1"/>
</dbReference>
<dbReference type="EMBL" id="JACHOO010000005">
    <property type="protein sequence ID" value="MBB5753498.1"/>
    <property type="molecule type" value="Genomic_DNA"/>
</dbReference>
<keyword evidence="1" id="KW-0472">Membrane</keyword>
<feature type="transmembrane region" description="Helical" evidence="1">
    <location>
        <begin position="60"/>
        <end position="78"/>
    </location>
</feature>
<dbReference type="AlphaFoldDB" id="A0A7W9FMN1"/>
<evidence type="ECO:0000313" key="2">
    <source>
        <dbReference type="EMBL" id="MBB5753498.1"/>
    </source>
</evidence>
<comment type="caution">
    <text evidence="2">The sequence shown here is derived from an EMBL/GenBank/DDBJ whole genome shotgun (WGS) entry which is preliminary data.</text>
</comment>
<sequence>MNLKIVLLVVGLVAGALVGWVATPSPSAEMRVGGVEIAVDQNQVAVGPEGTIAESRTSRIALFAAIGAVIGLGIGFVADRRR</sequence>
<evidence type="ECO:0000256" key="1">
    <source>
        <dbReference type="SAM" id="Phobius"/>
    </source>
</evidence>
<reference evidence="2 3" key="1">
    <citation type="submission" date="2020-08" db="EMBL/GenBank/DDBJ databases">
        <title>Genomic Encyclopedia of Type Strains, Phase IV (KMG-IV): sequencing the most valuable type-strain genomes for metagenomic binning, comparative biology and taxonomic classification.</title>
        <authorList>
            <person name="Goeker M."/>
        </authorList>
    </citation>
    <scope>NUCLEOTIDE SEQUENCE [LARGE SCALE GENOMIC DNA]</scope>
    <source>
        <strain evidence="2 3">DSM 16268</strain>
    </source>
</reference>
<organism evidence="2 3">
    <name type="scientific">Prosthecomicrobium pneumaticum</name>
    <dbReference type="NCBI Taxonomy" id="81895"/>
    <lineage>
        <taxon>Bacteria</taxon>
        <taxon>Pseudomonadati</taxon>
        <taxon>Pseudomonadota</taxon>
        <taxon>Alphaproteobacteria</taxon>
        <taxon>Hyphomicrobiales</taxon>
        <taxon>Kaistiaceae</taxon>
        <taxon>Prosthecomicrobium</taxon>
    </lineage>
</organism>
<keyword evidence="1" id="KW-1133">Transmembrane helix</keyword>
<keyword evidence="1" id="KW-0812">Transmembrane</keyword>
<accession>A0A7W9FMN1</accession>
<protein>
    <submittedName>
        <fullName evidence="2">Uncharacterized membrane-anchored protein YhcB (DUF1043 family)</fullName>
    </submittedName>
</protein>
<evidence type="ECO:0000313" key="3">
    <source>
        <dbReference type="Proteomes" id="UP000523821"/>
    </source>
</evidence>
<gene>
    <name evidence="2" type="ORF">GGQ63_002568</name>
</gene>
<keyword evidence="3" id="KW-1185">Reference proteome</keyword>
<feature type="transmembrane region" description="Helical" evidence="1">
    <location>
        <begin position="5"/>
        <end position="23"/>
    </location>
</feature>